<name>A0ACA8R308_METAZ</name>
<sequence length="120" mass="13715">MVEFEELPEVGEKTAQKLRDAGYNTIIDLAIVEPEELAEKAKIGNKLAKDLVSFSKELENAAENIEIDYTSLEEKKYDFDLKKENQYLVAGFKASEKYNKDLKGEKLKEAFEEYKGGKIE</sequence>
<accession>A0ACA8R308</accession>
<keyword evidence="2" id="KW-1185">Reference proteome</keyword>
<organism evidence="1 2">
    <name type="scientific">Methanobrevibacter arboriphilus</name>
    <dbReference type="NCBI Taxonomy" id="39441"/>
    <lineage>
        <taxon>Archaea</taxon>
        <taxon>Methanobacteriati</taxon>
        <taxon>Methanobacteriota</taxon>
        <taxon>Methanomada group</taxon>
        <taxon>Methanobacteria</taxon>
        <taxon>Methanobacteriales</taxon>
        <taxon>Methanobacteriaceae</taxon>
        <taxon>Methanobrevibacter</taxon>
    </lineage>
</organism>
<dbReference type="EMBL" id="AP019779">
    <property type="protein sequence ID" value="BBL61507.1"/>
    <property type="molecule type" value="Genomic_DNA"/>
</dbReference>
<dbReference type="Proteomes" id="UP000825015">
    <property type="component" value="Chromosome"/>
</dbReference>
<proteinExistence type="predicted"/>
<protein>
    <submittedName>
        <fullName evidence="1">Uncharacterized protein</fullName>
    </submittedName>
</protein>
<reference evidence="1" key="1">
    <citation type="submission" date="2019-06" db="EMBL/GenBank/DDBJ databases">
        <title>Complete genome sequence of Methanobrevibacter arboriphilus strain SA.</title>
        <authorList>
            <person name="Asakawa S."/>
        </authorList>
    </citation>
    <scope>NUCLEOTIDE SEQUENCE</scope>
    <source>
        <strain evidence="1">SA</strain>
    </source>
</reference>
<evidence type="ECO:0000313" key="1">
    <source>
        <dbReference type="EMBL" id="BBL61507.1"/>
    </source>
</evidence>
<evidence type="ECO:0000313" key="2">
    <source>
        <dbReference type="Proteomes" id="UP000825015"/>
    </source>
</evidence>
<gene>
    <name evidence="1" type="ORF">MarbSA_05470</name>
</gene>